<evidence type="ECO:0000256" key="2">
    <source>
        <dbReference type="SAM" id="Phobius"/>
    </source>
</evidence>
<keyword evidence="2" id="KW-0812">Transmembrane</keyword>
<evidence type="ECO:0000256" key="1">
    <source>
        <dbReference type="SAM" id="MobiDB-lite"/>
    </source>
</evidence>
<accession>A0A518CXG6</accession>
<reference evidence="3 4" key="1">
    <citation type="submission" date="2019-02" db="EMBL/GenBank/DDBJ databases">
        <title>Deep-cultivation of Planctomycetes and their phenomic and genomic characterization uncovers novel biology.</title>
        <authorList>
            <person name="Wiegand S."/>
            <person name="Jogler M."/>
            <person name="Boedeker C."/>
            <person name="Pinto D."/>
            <person name="Vollmers J."/>
            <person name="Rivas-Marin E."/>
            <person name="Kohn T."/>
            <person name="Peeters S.H."/>
            <person name="Heuer A."/>
            <person name="Rast P."/>
            <person name="Oberbeckmann S."/>
            <person name="Bunk B."/>
            <person name="Jeske O."/>
            <person name="Meyerdierks A."/>
            <person name="Storesund J.E."/>
            <person name="Kallscheuer N."/>
            <person name="Luecker S."/>
            <person name="Lage O.M."/>
            <person name="Pohl T."/>
            <person name="Merkel B.J."/>
            <person name="Hornburger P."/>
            <person name="Mueller R.-W."/>
            <person name="Bruemmer F."/>
            <person name="Labrenz M."/>
            <person name="Spormann A.M."/>
            <person name="Op den Camp H."/>
            <person name="Overmann J."/>
            <person name="Amann R."/>
            <person name="Jetten M.S.M."/>
            <person name="Mascher T."/>
            <person name="Medema M.H."/>
            <person name="Devos D.P."/>
            <person name="Kaster A.-K."/>
            <person name="Ovreas L."/>
            <person name="Rohde M."/>
            <person name="Galperin M.Y."/>
            <person name="Jogler C."/>
        </authorList>
    </citation>
    <scope>NUCLEOTIDE SEQUENCE [LARGE SCALE GENOMIC DNA]</scope>
    <source>
        <strain evidence="3 4">Pla163</strain>
    </source>
</reference>
<keyword evidence="2" id="KW-1133">Transmembrane helix</keyword>
<protein>
    <submittedName>
        <fullName evidence="3">Uncharacterized protein</fullName>
    </submittedName>
</protein>
<dbReference type="EMBL" id="CP036290">
    <property type="protein sequence ID" value="QDU83887.1"/>
    <property type="molecule type" value="Genomic_DNA"/>
</dbReference>
<gene>
    <name evidence="3" type="ORF">Pla163_09880</name>
</gene>
<feature type="compositionally biased region" description="Gly residues" evidence="1">
    <location>
        <begin position="1187"/>
        <end position="1211"/>
    </location>
</feature>
<sequence length="1804" mass="194253">MRIHEMQSPTGSIGRTAHGLGHDHGTRRAQGEARRGVALIVVLLALMALFALCAPFLWLASSVDDASSRLVDRTRTQLALDDAAVHARLVLAGTHPSLDPDRDFDSLDELSGTWPLDELLYDSLDEQGVMWDHAVEDLAGRIDLASCPPSVLANLLGLSGYLTQPLASDDEELRLSGGDRFPEAGYLYVGGEFIAYDTRRGGTFTDLTRALFYNEDEGGCGPRPASTHGAGTPVFGMEAMVFAQWRQTRGMRAARAMGFGELGEELRRLLPEQRTPLSAQNEVATPELAYDPLREMAIVLDRTATLYGDVAASRRWQSPVRVENLLVGRASCRLRVSDARWFSPGSTVRIVGADGNEELGIVRGFVRGGFIVLEEPVRNDYAPRQAQVQVLSRRPVNVNTASRDVLVALFENLALLGRNDRVTRGEAERLSDTIIEQRPFEGFEDFLERLLLPAGGIVKAEPGQSNEQARQGAAADIAPFLDLNDVIAIYKNARNANDSDLSFSTMPLAFTSRDVFSIDLRASLNVQGLKERFSVAREQIEFVAPPGELLHAWASQSDFEEELRLDRAAPGWLSGPAAVSVPDLRFGGSPPPRSISQLAISIDAESGEAPVSRSIFPSDEPDGFVRPWTERADEAGPRQGRVVHFDRSRGDLEGHDLGQQVLDYAPETGQVGWADGNGVFQPSGLSLWVKPTDTTSGHLFDSGTGSPDNDRYRAFFENGELIVEVLDAVGDHPDTEFEERARLRLPLAGSPLVPGLWSHLEVDMHSNRPDGISLRLDGMGFGRPQSATSVAVRGRTFLTGAIGSDDTTIPVESTEDFPDTCTLLIGNEVVEAVKSGPNSFEAVHQLNGELAGYGGRLARELFEYRSAQGALELVNRSIVTKPGTYPVGTQVQLWGYSSLLSSEIPPGGGVLDGDIGPFSVARVVGVDGTRGEEISFTVRGGGVAGPFEIPIGLGFDAGETPPETLELAACDSNQTASEAMRGFSRSGGYALVMQRLTSFVVPPTGGNPGETVDGPQTPFGTPLFGLQVIRYGGVRATSLTGLDWSVDANSIPSLEGTYPIIGEVGVPRAYLIEYGGRLADPDAFNESLAAQIVVVPISLPCGANQIDFLEAEPLYGANFDPTDVVNGEETARFAQLTRTDRAENTEWFRYDFILNGEFVRAAPSAFISLYTALTRGQDFDGEVSTPGGSGGGGGVPGGGASGGASGGVPGGFGFVEDDASQLPVVGASTARTPASASLPEPLVGPFTATVPGAPPLSYWDPRIGEDELEDLPFTSAMSDALQFRGVLDTFSHAHPDGTDVLPVVRVADPRLQSTDRGWMGRGDPVFLVSDLPGDPGQAVVVHRAWRPITFQYDNVGDFPTQLTTSWQAEPGLLATDLGDRLTPIYGIENWTQVQLVAFDRQVGLPYLPDANPLAYGDMRERNRITKFPSGEAPRLAAGLSIGASLDGGERLDAVVDEIEFHTGQFAPFRTPPLGFDLILAAEIDDEQTTLAVQNGMRSAWGIVGFGNQSVLDRLPEDGGLLRIGREILAYQSYDTTTNEFQLAENGRGLLGTDASAHAEWESVVFLSHVSVSTLTANLRVDDEFLQLDGSGGGNRTGADDFGDVGTVLVGDELVGYTYKDGNVLGMPRTSSQPGRNDFQGQPAFRGRFGTLPDEHPAGTAVIRFPVRYADRFSARADLPELAHLTLQLSQPDAFLTGIFFEQDAVPDGSVRLGVLQRTDESVPWDADPNDEPALEVFYEADPSQGPIAQGRQIDRAEWRVFVEYMSGAFDPVEGLATGWKQTPSLLMFGALYFAPGRVIARRER</sequence>
<proteinExistence type="predicted"/>
<feature type="transmembrane region" description="Helical" evidence="2">
    <location>
        <begin position="37"/>
        <end position="60"/>
    </location>
</feature>
<evidence type="ECO:0000313" key="4">
    <source>
        <dbReference type="Proteomes" id="UP000319342"/>
    </source>
</evidence>
<organism evidence="3 4">
    <name type="scientific">Rohdeia mirabilis</name>
    <dbReference type="NCBI Taxonomy" id="2528008"/>
    <lineage>
        <taxon>Bacteria</taxon>
        <taxon>Pseudomonadati</taxon>
        <taxon>Planctomycetota</taxon>
        <taxon>Planctomycetia</taxon>
        <taxon>Planctomycetia incertae sedis</taxon>
        <taxon>Rohdeia</taxon>
    </lineage>
</organism>
<name>A0A518CXG6_9BACT</name>
<dbReference type="Proteomes" id="UP000319342">
    <property type="component" value="Chromosome"/>
</dbReference>
<keyword evidence="2" id="KW-0472">Membrane</keyword>
<feature type="region of interest" description="Disordered" evidence="1">
    <location>
        <begin position="1"/>
        <end position="28"/>
    </location>
</feature>
<evidence type="ECO:0000313" key="3">
    <source>
        <dbReference type="EMBL" id="QDU83887.1"/>
    </source>
</evidence>
<keyword evidence="4" id="KW-1185">Reference proteome</keyword>
<feature type="region of interest" description="Disordered" evidence="1">
    <location>
        <begin position="1181"/>
        <end position="1211"/>
    </location>
</feature>